<dbReference type="SUPFAM" id="SSF48452">
    <property type="entry name" value="TPR-like"/>
    <property type="match status" value="1"/>
</dbReference>
<evidence type="ECO:0008006" key="3">
    <source>
        <dbReference type="Google" id="ProtNLM"/>
    </source>
</evidence>
<dbReference type="RefSeq" id="WP_013458009.1">
    <property type="nucleotide sequence ID" value="NC_014761.1"/>
</dbReference>
<organism evidence="1 2">
    <name type="scientific">Oceanithermus profundus (strain DSM 14977 / NBRC 100410 / VKM B-2274 / 506)</name>
    <dbReference type="NCBI Taxonomy" id="670487"/>
    <lineage>
        <taxon>Bacteria</taxon>
        <taxon>Thermotogati</taxon>
        <taxon>Deinococcota</taxon>
        <taxon>Deinococci</taxon>
        <taxon>Thermales</taxon>
        <taxon>Thermaceae</taxon>
        <taxon>Oceanithermus</taxon>
    </lineage>
</organism>
<accession>E4U909</accession>
<dbReference type="AlphaFoldDB" id="E4U909"/>
<evidence type="ECO:0000313" key="2">
    <source>
        <dbReference type="Proteomes" id="UP000008722"/>
    </source>
</evidence>
<dbReference type="Gene3D" id="1.25.40.10">
    <property type="entry name" value="Tetratricopeptide repeat domain"/>
    <property type="match status" value="1"/>
</dbReference>
<proteinExistence type="predicted"/>
<reference evidence="1 2" key="2">
    <citation type="journal article" date="2011" name="Stand. Genomic Sci.">
        <title>Complete genome sequence of Oceanithermus profundus type strain (506).</title>
        <authorList>
            <person name="Pati A."/>
            <person name="Zhang X."/>
            <person name="Lapidus A."/>
            <person name="Nolan M."/>
            <person name="Lucas S."/>
            <person name="Del Rio T.G."/>
            <person name="Tice H."/>
            <person name="Cheng J.F."/>
            <person name="Tapia R."/>
            <person name="Han C."/>
            <person name="Goodwin L."/>
            <person name="Pitluck S."/>
            <person name="Liolios K."/>
            <person name="Pagani I."/>
            <person name="Ivanova N."/>
            <person name="Mavromatis K."/>
            <person name="Chen A."/>
            <person name="Palaniappan K."/>
            <person name="Hauser L."/>
            <person name="Jeffries C.D."/>
            <person name="Brambilla E.M."/>
            <person name="Rohl A."/>
            <person name="Mwirichia R."/>
            <person name="Rohde M."/>
            <person name="Tindall B.J."/>
            <person name="Sikorski J."/>
            <person name="Wirth R."/>
            <person name="Goker M."/>
            <person name="Woyke T."/>
            <person name="Detter J.C."/>
            <person name="Bristow J."/>
            <person name="Eisen J.A."/>
            <person name="Markowitz V."/>
            <person name="Hugenholtz P."/>
            <person name="Kyrpides N.C."/>
            <person name="Klenk H.P."/>
            <person name="Land M."/>
        </authorList>
    </citation>
    <scope>NUCLEOTIDE SEQUENCE [LARGE SCALE GENOMIC DNA]</scope>
    <source>
        <strain evidence="2">DSM 14977 / NBRC 100410 / VKM B-2274 / 506</strain>
    </source>
</reference>
<dbReference type="Proteomes" id="UP000008722">
    <property type="component" value="Chromosome"/>
</dbReference>
<protein>
    <recommendedName>
        <fullName evidence="3">Tetratricopeptide repeat protein</fullName>
    </recommendedName>
</protein>
<reference evidence="2" key="1">
    <citation type="submission" date="2010-11" db="EMBL/GenBank/DDBJ databases">
        <title>The complete sequence of chromosome of Oceanithermus profundus DSM 14977.</title>
        <authorList>
            <consortium name="US DOE Joint Genome Institute (JGI-PGF)"/>
            <person name="Lucas S."/>
            <person name="Copeland A."/>
            <person name="Lapidus A."/>
            <person name="Bruce D."/>
            <person name="Goodwin L."/>
            <person name="Pitluck S."/>
            <person name="Kyrpides N."/>
            <person name="Mavromatis K."/>
            <person name="Pagani I."/>
            <person name="Ivanova N."/>
            <person name="Zhang X."/>
            <person name="Brettin T."/>
            <person name="Detter J.C."/>
            <person name="Tapia R."/>
            <person name="Han C."/>
            <person name="Land M."/>
            <person name="Hauser L."/>
            <person name="Markowitz V."/>
            <person name="Cheng J.-F."/>
            <person name="Hugenholtz P."/>
            <person name="Woyke T."/>
            <person name="Wu D."/>
            <person name="Tindall B."/>
            <person name="Faehnrich R."/>
            <person name="Brambilla E."/>
            <person name="Klenk H.-P."/>
            <person name="Eisen J.A."/>
        </authorList>
    </citation>
    <scope>NUCLEOTIDE SEQUENCE [LARGE SCALE GENOMIC DNA]</scope>
    <source>
        <strain evidence="2">DSM 14977 / NBRC 100410 / VKM B-2274 / 506</strain>
    </source>
</reference>
<dbReference type="OrthoDB" id="24925at2"/>
<dbReference type="EMBL" id="CP002361">
    <property type="protein sequence ID" value="ADR36839.1"/>
    <property type="molecule type" value="Genomic_DNA"/>
</dbReference>
<sequence>MIVLPSLGPLHLTQPRYNAVSLLRQVEHRSPQVVYLASYSPEGLEAKVWRDQQDLALFVLEPWAARRGVGLVALGERAEALQAEAEHFLEYLGSMPRGEEAKRRFTEADRQIVEYLSVPRLPEEYASESFLSGLRERLGAVRELAGEGPATGFREERMAAVAARLAEMDTDAAVVLVDVLDYPVLLERLGAAVGPVPLEPNEAERARAVMDRAWRLEEDDAWGNLLGQLMEIGEAEARFLAAQVYLAAGQAEDAVRLMEEVSRGDFSTPEYLPGYLLARLGQLYDLTGQRDRALRAYRGVLALSWAPAEAREIAAAGLRTPFRPNPEG</sequence>
<keyword evidence="2" id="KW-1185">Reference proteome</keyword>
<gene>
    <name evidence="1" type="ordered locus">Ocepr_1383</name>
</gene>
<dbReference type="InterPro" id="IPR011990">
    <property type="entry name" value="TPR-like_helical_dom_sf"/>
</dbReference>
<name>E4U909_OCEP5</name>
<dbReference type="HOGENOM" id="CLU_075028_0_0_0"/>
<evidence type="ECO:0000313" key="1">
    <source>
        <dbReference type="EMBL" id="ADR36839.1"/>
    </source>
</evidence>
<dbReference type="eggNOG" id="ENOG502ZAZF">
    <property type="taxonomic scope" value="Bacteria"/>
</dbReference>
<dbReference type="KEGG" id="opr:Ocepr_1383"/>